<dbReference type="Pfam" id="PF16177">
    <property type="entry name" value="ACAS_N"/>
    <property type="match status" value="1"/>
</dbReference>
<feature type="domain" description="AMP-dependent synthetase/ligase" evidence="2">
    <location>
        <begin position="63"/>
        <end position="450"/>
    </location>
</feature>
<dbReference type="AlphaFoldDB" id="A0A8J3DKQ7"/>
<dbReference type="SUPFAM" id="SSF56801">
    <property type="entry name" value="Acetyl-CoA synthetase-like"/>
    <property type="match status" value="1"/>
</dbReference>
<protein>
    <submittedName>
        <fullName evidence="5">Propionyl-CoA synthetase</fullName>
    </submittedName>
</protein>
<dbReference type="GO" id="GO:0050218">
    <property type="term" value="F:propionate-CoA ligase activity"/>
    <property type="evidence" value="ECO:0007669"/>
    <property type="project" value="TreeGrafter"/>
</dbReference>
<reference evidence="5" key="1">
    <citation type="journal article" date="2014" name="Int. J. Syst. Evol. Microbiol.">
        <title>Complete genome sequence of Corynebacterium casei LMG S-19264T (=DSM 44701T), isolated from a smear-ripened cheese.</title>
        <authorList>
            <consortium name="US DOE Joint Genome Institute (JGI-PGF)"/>
            <person name="Walter F."/>
            <person name="Albersmeier A."/>
            <person name="Kalinowski J."/>
            <person name="Ruckert C."/>
        </authorList>
    </citation>
    <scope>NUCLEOTIDE SEQUENCE</scope>
    <source>
        <strain evidence="5">KCTC 42097</strain>
    </source>
</reference>
<dbReference type="EMBL" id="BMZO01000009">
    <property type="protein sequence ID" value="GHC77110.1"/>
    <property type="molecule type" value="Genomic_DNA"/>
</dbReference>
<dbReference type="InterPro" id="IPR025110">
    <property type="entry name" value="AMP-bd_C"/>
</dbReference>
<proteinExistence type="inferred from homology"/>
<dbReference type="Gene3D" id="3.40.50.12780">
    <property type="entry name" value="N-terminal domain of ligase-like"/>
    <property type="match status" value="1"/>
</dbReference>
<name>A0A8J3DKQ7_9HYPH</name>
<evidence type="ECO:0000313" key="5">
    <source>
        <dbReference type="EMBL" id="GHC77110.1"/>
    </source>
</evidence>
<dbReference type="PROSITE" id="PS00455">
    <property type="entry name" value="AMP_BINDING"/>
    <property type="match status" value="1"/>
</dbReference>
<accession>A0A8J3DKQ7</accession>
<evidence type="ECO:0000259" key="4">
    <source>
        <dbReference type="Pfam" id="PF16177"/>
    </source>
</evidence>
<dbReference type="InterPro" id="IPR020845">
    <property type="entry name" value="AMP-binding_CS"/>
</dbReference>
<comment type="similarity">
    <text evidence="1">Belongs to the ATP-dependent AMP-binding enzyme family.</text>
</comment>
<evidence type="ECO:0000313" key="6">
    <source>
        <dbReference type="Proteomes" id="UP000641137"/>
    </source>
</evidence>
<reference evidence="5" key="2">
    <citation type="submission" date="2020-09" db="EMBL/GenBank/DDBJ databases">
        <authorList>
            <person name="Sun Q."/>
            <person name="Kim S."/>
        </authorList>
    </citation>
    <scope>NUCLEOTIDE SEQUENCE</scope>
    <source>
        <strain evidence="5">KCTC 42097</strain>
    </source>
</reference>
<dbReference type="Pfam" id="PF00501">
    <property type="entry name" value="AMP-binding"/>
    <property type="match status" value="1"/>
</dbReference>
<dbReference type="FunFam" id="3.30.300.30:FF:000017">
    <property type="entry name" value="Acyl-CoA synthetase short-chain family member 3"/>
    <property type="match status" value="1"/>
</dbReference>
<feature type="domain" description="Acetyl-coenzyme A synthetase N-terminal" evidence="4">
    <location>
        <begin position="4"/>
        <end position="58"/>
    </location>
</feature>
<comment type="caution">
    <text evidence="5">The sequence shown here is derived from an EMBL/GenBank/DDBJ whole genome shotgun (WGS) entry which is preliminary data.</text>
</comment>
<evidence type="ECO:0000259" key="3">
    <source>
        <dbReference type="Pfam" id="PF13193"/>
    </source>
</evidence>
<keyword evidence="6" id="KW-1185">Reference proteome</keyword>
<dbReference type="Gene3D" id="3.30.300.30">
    <property type="match status" value="1"/>
</dbReference>
<feature type="domain" description="AMP-binding enzyme C-terminal" evidence="3">
    <location>
        <begin position="516"/>
        <end position="594"/>
    </location>
</feature>
<dbReference type="InterPro" id="IPR042099">
    <property type="entry name" value="ANL_N_sf"/>
</dbReference>
<dbReference type="RefSeq" id="WP_189491468.1">
    <property type="nucleotide sequence ID" value="NZ_BMZO01000009.1"/>
</dbReference>
<dbReference type="InterPro" id="IPR045851">
    <property type="entry name" value="AMP-bd_C_sf"/>
</dbReference>
<sequence length="638" mass="70226">MSRYHETYANWQKNPDKFWEDAAQAIDWIKPWNKLFDPDAGVYGSWFVGAECNTCYNALDRHIAAGRGDQIALIHDSPITGALRKYTFNEVYEEVAALATVLTDRGVRKGDPVVIYMPMVAEAAFAMLACARIGAPHSVVFGGFASKELATRVEDVKAAAIISASCGIEPGRTIAYKPLLDGAIDLCTHEPDCCIILQRPQLECDLVEGRDIDYREAVDAAKAEKRFTDCVAVQATDPLYILYTSGTTGQPKGVVRDNGGHMVALAWSMGNEFGIEPGETFWAASDVGWVVGHSYIVYGPLLIGATTILFEGKPVGTPDAGTFWRIISEHKVRSFFTAPTAFRAIKKEDPDGEFIRKYDLSAFRCLFLAGERADPETVKWAEDKLRKPVVDHWWQTEIGYPVSQNPYGLGLLPQRYGSPGVIMPGFEVHILDDEGRRVEKPGTLGNVVIKLPLPPGCLPTLWNADARFFEAYLSEFPGYYKTADAGFIDKDGYLFIMSRTDDIINVAGHRLSTGAMEEVVAEHPAVAECAVIGISDPLKGQVPCGFIVLNRGARQTEEEIEKEIIASIREKIGAVAALKKVVVVLRLPKTRSGKILRATMQKIANNGEWVVPPTIDDPDVLDEIGRALDERNRRAVSA</sequence>
<dbReference type="InterPro" id="IPR032387">
    <property type="entry name" value="ACAS_N"/>
</dbReference>
<dbReference type="Pfam" id="PF13193">
    <property type="entry name" value="AMP-binding_C"/>
    <property type="match status" value="1"/>
</dbReference>
<gene>
    <name evidence="5" type="ORF">GCM10010136_28400</name>
</gene>
<dbReference type="InterPro" id="IPR000873">
    <property type="entry name" value="AMP-dep_synth/lig_dom"/>
</dbReference>
<organism evidence="5 6">
    <name type="scientific">Limoniibacter endophyticus</name>
    <dbReference type="NCBI Taxonomy" id="1565040"/>
    <lineage>
        <taxon>Bacteria</taxon>
        <taxon>Pseudomonadati</taxon>
        <taxon>Pseudomonadota</taxon>
        <taxon>Alphaproteobacteria</taxon>
        <taxon>Hyphomicrobiales</taxon>
        <taxon>Bartonellaceae</taxon>
        <taxon>Limoniibacter</taxon>
    </lineage>
</organism>
<dbReference type="PANTHER" id="PTHR43347">
    <property type="entry name" value="ACYL-COA SYNTHETASE"/>
    <property type="match status" value="1"/>
</dbReference>
<dbReference type="Proteomes" id="UP000641137">
    <property type="component" value="Unassembled WGS sequence"/>
</dbReference>
<evidence type="ECO:0000259" key="2">
    <source>
        <dbReference type="Pfam" id="PF00501"/>
    </source>
</evidence>
<evidence type="ECO:0000256" key="1">
    <source>
        <dbReference type="ARBA" id="ARBA00006432"/>
    </source>
</evidence>
<dbReference type="PANTHER" id="PTHR43347:SF3">
    <property type="entry name" value="ACYL-COA SYNTHETASE SHORT-CHAIN FAMILY MEMBER 3, MITOCHONDRIAL"/>
    <property type="match status" value="1"/>
</dbReference>